<dbReference type="EMBL" id="LKAM01000005">
    <property type="protein sequence ID" value="KUM48690.1"/>
    <property type="molecule type" value="Genomic_DNA"/>
</dbReference>
<gene>
    <name evidence="1" type="ORF">ABT39_MTgene4705</name>
</gene>
<evidence type="ECO:0000313" key="1">
    <source>
        <dbReference type="EMBL" id="KUM48690.1"/>
    </source>
</evidence>
<keyword evidence="1" id="KW-0496">Mitochondrion</keyword>
<dbReference type="AlphaFoldDB" id="A0A101M0K4"/>
<accession>A0A101M0K4</accession>
<reference evidence="1" key="1">
    <citation type="journal article" date="2015" name="Genome Biol. Evol.">
        <title>Organellar Genomes of White Spruce (Picea glauca): Assembly and Annotation.</title>
        <authorList>
            <person name="Jackman S.D."/>
            <person name="Warren R.L."/>
            <person name="Gibb E.A."/>
            <person name="Vandervalk B.P."/>
            <person name="Mohamadi H."/>
            <person name="Chu J."/>
            <person name="Raymond A."/>
            <person name="Pleasance S."/>
            <person name="Coope R."/>
            <person name="Wildung M.R."/>
            <person name="Ritland C.E."/>
            <person name="Bousquet J."/>
            <person name="Jones S.J."/>
            <person name="Bohlmann J."/>
            <person name="Birol I."/>
        </authorList>
    </citation>
    <scope>NUCLEOTIDE SEQUENCE [LARGE SCALE GENOMIC DNA]</scope>
    <source>
        <tissue evidence="1">Flushing bud</tissue>
    </source>
</reference>
<sequence>MEVWNLRSGHIPGTATNLEAAELYVCPTYLPRTHAGSCYRWMDLPRTHASNQLPHGLMLLIESITSSCCCNV</sequence>
<proteinExistence type="predicted"/>
<organism evidence="1">
    <name type="scientific">Picea glauca</name>
    <name type="common">White spruce</name>
    <name type="synonym">Pinus glauca</name>
    <dbReference type="NCBI Taxonomy" id="3330"/>
    <lineage>
        <taxon>Eukaryota</taxon>
        <taxon>Viridiplantae</taxon>
        <taxon>Streptophyta</taxon>
        <taxon>Embryophyta</taxon>
        <taxon>Tracheophyta</taxon>
        <taxon>Spermatophyta</taxon>
        <taxon>Pinopsida</taxon>
        <taxon>Pinidae</taxon>
        <taxon>Conifers I</taxon>
        <taxon>Pinales</taxon>
        <taxon>Pinaceae</taxon>
        <taxon>Picea</taxon>
    </lineage>
</organism>
<comment type="caution">
    <text evidence="1">The sequence shown here is derived from an EMBL/GenBank/DDBJ whole genome shotgun (WGS) entry which is preliminary data.</text>
</comment>
<name>A0A101M0K4_PICGL</name>
<geneLocation type="mitochondrion" evidence="1"/>
<protein>
    <submittedName>
        <fullName evidence="1">Uncharacterized protein</fullName>
    </submittedName>
</protein>